<keyword evidence="2" id="KW-1185">Reference proteome</keyword>
<dbReference type="EMBL" id="LMZQ01000053">
    <property type="protein sequence ID" value="KRT13218.1"/>
    <property type="molecule type" value="Genomic_DNA"/>
</dbReference>
<reference evidence="1 2" key="1">
    <citation type="submission" date="2015-11" db="EMBL/GenBank/DDBJ databases">
        <title>Sequence of Pedobacter ginsenosidimutans.</title>
        <authorList>
            <person name="Carson E."/>
            <person name="Keyser V."/>
            <person name="Newman J."/>
            <person name="Miller J."/>
        </authorList>
    </citation>
    <scope>NUCLEOTIDE SEQUENCE [LARGE SCALE GENOMIC DNA]</scope>
    <source>
        <strain evidence="1 2">KACC 14530</strain>
    </source>
</reference>
<proteinExistence type="predicted"/>
<evidence type="ECO:0000313" key="1">
    <source>
        <dbReference type="EMBL" id="KRT13218.1"/>
    </source>
</evidence>
<sequence>MHYLCPTISIKTITTGQSNKNIPRSEYSLQRQFGVPIDKADWNSIFTEKARLNIFLLKLKS</sequence>
<name>A0A0T5VH83_9SPHI</name>
<comment type="caution">
    <text evidence="1">The sequence shown here is derived from an EMBL/GenBank/DDBJ whole genome shotgun (WGS) entry which is preliminary data.</text>
</comment>
<dbReference type="STRING" id="687842.ASU31_25805"/>
<accession>A0A0T5VH83</accession>
<evidence type="ECO:0000313" key="2">
    <source>
        <dbReference type="Proteomes" id="UP000051950"/>
    </source>
</evidence>
<protein>
    <submittedName>
        <fullName evidence="1">Uncharacterized protein</fullName>
    </submittedName>
</protein>
<dbReference type="AlphaFoldDB" id="A0A0T5VH83"/>
<gene>
    <name evidence="1" type="ORF">ASU31_25805</name>
</gene>
<organism evidence="1 2">
    <name type="scientific">Pedobacter ginsenosidimutans</name>
    <dbReference type="NCBI Taxonomy" id="687842"/>
    <lineage>
        <taxon>Bacteria</taxon>
        <taxon>Pseudomonadati</taxon>
        <taxon>Bacteroidota</taxon>
        <taxon>Sphingobacteriia</taxon>
        <taxon>Sphingobacteriales</taxon>
        <taxon>Sphingobacteriaceae</taxon>
        <taxon>Pedobacter</taxon>
    </lineage>
</organism>
<dbReference type="Proteomes" id="UP000051950">
    <property type="component" value="Unassembled WGS sequence"/>
</dbReference>